<feature type="region of interest" description="Disordered" evidence="1">
    <location>
        <begin position="383"/>
        <end position="432"/>
    </location>
</feature>
<evidence type="ECO:0000256" key="2">
    <source>
        <dbReference type="SAM" id="Phobius"/>
    </source>
</evidence>
<proteinExistence type="predicted"/>
<protein>
    <submittedName>
        <fullName evidence="3">Uncharacterized protein</fullName>
    </submittedName>
</protein>
<gene>
    <name evidence="3" type="ORF">E9998_23835</name>
</gene>
<comment type="caution">
    <text evidence="3">The sequence shown here is derived from an EMBL/GenBank/DDBJ whole genome shotgun (WGS) entry which is preliminary data.</text>
</comment>
<reference evidence="3 4" key="1">
    <citation type="journal article" date="2018" name="Int. J. Syst. Evol. Microbiol.">
        <title>Glycomyces paridis sp. nov., isolated from the medicinal plant Paris polyphylla.</title>
        <authorList>
            <person name="Fang X.M."/>
            <person name="Bai J.L."/>
            <person name="Su J."/>
            <person name="Zhao L.L."/>
            <person name="Liu H.Y."/>
            <person name="Ma B.P."/>
            <person name="Zhang Y.Q."/>
            <person name="Yu L.Y."/>
        </authorList>
    </citation>
    <scope>NUCLEOTIDE SEQUENCE [LARGE SCALE GENOMIC DNA]</scope>
    <source>
        <strain evidence="3 4">CPCC 204357</strain>
    </source>
</reference>
<accession>A0A4S8P2Z0</accession>
<dbReference type="AlphaFoldDB" id="A0A4S8P2Z0"/>
<dbReference type="Proteomes" id="UP000305792">
    <property type="component" value="Unassembled WGS sequence"/>
</dbReference>
<feature type="transmembrane region" description="Helical" evidence="2">
    <location>
        <begin position="353"/>
        <end position="375"/>
    </location>
</feature>
<feature type="compositionally biased region" description="Basic and acidic residues" evidence="1">
    <location>
        <begin position="417"/>
        <end position="432"/>
    </location>
</feature>
<keyword evidence="2" id="KW-0812">Transmembrane</keyword>
<feature type="transmembrane region" description="Helical" evidence="2">
    <location>
        <begin position="326"/>
        <end position="347"/>
    </location>
</feature>
<dbReference type="RefSeq" id="WP_136532247.1">
    <property type="nucleotide sequence ID" value="NZ_STGX01000024.1"/>
</dbReference>
<name>A0A4S8P2Z0_9ACTN</name>
<evidence type="ECO:0000313" key="4">
    <source>
        <dbReference type="Proteomes" id="UP000305792"/>
    </source>
</evidence>
<keyword evidence="2" id="KW-1133">Transmembrane helix</keyword>
<keyword evidence="2" id="KW-0472">Membrane</keyword>
<evidence type="ECO:0000256" key="1">
    <source>
        <dbReference type="SAM" id="MobiDB-lite"/>
    </source>
</evidence>
<feature type="compositionally biased region" description="Basic residues" evidence="1">
    <location>
        <begin position="383"/>
        <end position="405"/>
    </location>
</feature>
<evidence type="ECO:0000313" key="3">
    <source>
        <dbReference type="EMBL" id="THV22054.1"/>
    </source>
</evidence>
<sequence>MTGVLHVQTRSYPLHYTAPQDTPDAVDVPGHGRVRAVPGTLGSLAYNPEALTELDLTGVITAKVNLPGVEIVGCRARVLDAGSVLVSYALRHDADLRAMPVHELDALDARVNNTLRDADTPILAAVLAAAVESGLISDLVLRPDRVLGGAESPMDRRSVRYNCHFVTEDPPWACDPRFAELVTGPKCRILLSYTYAWDADPDLPLAEVLTMMEPTDIATAQQSLLIGAVLGGRRILVDLAREDPKMADVHAFRNFLDRVWSDYHYLDTYRIESGQQHRVAYMAARQCIGLDDTESRADKLLGYVGNSLVAASSHRAEALDQRLNRVASALAVVASAAFVLDATVFLLSQQSLIARVTVVPSLVGLIAIGLIALILPRSARRTAKPKAKGARAPRPRAVARQRRRSATPAAVPPAHAKLREPEGAEAVREEKV</sequence>
<organism evidence="3 4">
    <name type="scientific">Glycomyces paridis</name>
    <dbReference type="NCBI Taxonomy" id="2126555"/>
    <lineage>
        <taxon>Bacteria</taxon>
        <taxon>Bacillati</taxon>
        <taxon>Actinomycetota</taxon>
        <taxon>Actinomycetes</taxon>
        <taxon>Glycomycetales</taxon>
        <taxon>Glycomycetaceae</taxon>
        <taxon>Glycomyces</taxon>
    </lineage>
</organism>
<keyword evidence="4" id="KW-1185">Reference proteome</keyword>
<dbReference type="EMBL" id="STGX01000024">
    <property type="protein sequence ID" value="THV22054.1"/>
    <property type="molecule type" value="Genomic_DNA"/>
</dbReference>
<dbReference type="OrthoDB" id="4059308at2"/>